<keyword evidence="2" id="KW-1185">Reference proteome</keyword>
<proteinExistence type="predicted"/>
<accession>A0ACC3SSI7</accession>
<gene>
    <name evidence="1" type="ORF">V1525DRAFT_150242</name>
</gene>
<dbReference type="Proteomes" id="UP001433508">
    <property type="component" value="Unassembled WGS sequence"/>
</dbReference>
<evidence type="ECO:0000313" key="1">
    <source>
        <dbReference type="EMBL" id="KAK9233722.1"/>
    </source>
</evidence>
<sequence>MVGSKAYDSPAESAGSDLHSVRKRTNADLELYFTKLENGGRECRNLKKRKCVAKYISGKERGRYGPGSSTSTLWSHANDCFDLGARKKLPAGQKELFAANLYTKAQDDRLLQWIVDDQQAFSVVEVPSFRSFINGINPKYTIPSRKTVTRRIVSTYASRLNDMKSLLHALDCKVSLTYDVWTSKANLPYANVTVHYVDDEWKLRDHLLSFTYFPYPHTAQRHQDLVINTIQNFGLEAKVLACVILERDYKNSAFHPSRCAVHTMQLPLKKVFQECSKQLTAARDLVVLAKNSPKFSQRISEESIVTDNDEEDNLVDSFIGHVTLKLDTETRWSSTYTMLTTLLRMRNLWSKSFEKFYWRSLQLCRKLGEKSFWMKTTGPT</sequence>
<reference evidence="2" key="1">
    <citation type="journal article" date="2024" name="Front. Bioeng. Biotechnol.">
        <title>Genome-scale model development and genomic sequencing of the oleaginous clade Lipomyces.</title>
        <authorList>
            <person name="Czajka J.J."/>
            <person name="Han Y."/>
            <person name="Kim J."/>
            <person name="Mondo S.J."/>
            <person name="Hofstad B.A."/>
            <person name="Robles A."/>
            <person name="Haridas S."/>
            <person name="Riley R."/>
            <person name="LaButti K."/>
            <person name="Pangilinan J."/>
            <person name="Andreopoulos W."/>
            <person name="Lipzen A."/>
            <person name="Yan J."/>
            <person name="Wang M."/>
            <person name="Ng V."/>
            <person name="Grigoriev I.V."/>
            <person name="Spatafora J.W."/>
            <person name="Magnuson J.K."/>
            <person name="Baker S.E."/>
            <person name="Pomraning K.R."/>
        </authorList>
    </citation>
    <scope>NUCLEOTIDE SEQUENCE [LARGE SCALE GENOMIC DNA]</scope>
    <source>
        <strain evidence="2">CBS 7786</strain>
    </source>
</reference>
<dbReference type="EMBL" id="MU971648">
    <property type="protein sequence ID" value="KAK9233722.1"/>
    <property type="molecule type" value="Genomic_DNA"/>
</dbReference>
<name>A0ACC3SSI7_LIPKO</name>
<comment type="caution">
    <text evidence="1">The sequence shown here is derived from an EMBL/GenBank/DDBJ whole genome shotgun (WGS) entry which is preliminary data.</text>
</comment>
<organism evidence="1 2">
    <name type="scientific">Lipomyces kononenkoae</name>
    <name type="common">Yeast</name>
    <dbReference type="NCBI Taxonomy" id="34357"/>
    <lineage>
        <taxon>Eukaryota</taxon>
        <taxon>Fungi</taxon>
        <taxon>Dikarya</taxon>
        <taxon>Ascomycota</taxon>
        <taxon>Saccharomycotina</taxon>
        <taxon>Lipomycetes</taxon>
        <taxon>Lipomycetales</taxon>
        <taxon>Lipomycetaceae</taxon>
        <taxon>Lipomyces</taxon>
    </lineage>
</organism>
<protein>
    <submittedName>
        <fullName evidence="1">Ribonuclease H-like domain-containing protein</fullName>
    </submittedName>
</protein>
<evidence type="ECO:0000313" key="2">
    <source>
        <dbReference type="Proteomes" id="UP001433508"/>
    </source>
</evidence>